<feature type="domain" description="BD-FAE-like" evidence="5">
    <location>
        <begin position="83"/>
        <end position="180"/>
    </location>
</feature>
<proteinExistence type="inferred from homology"/>
<evidence type="ECO:0000256" key="2">
    <source>
        <dbReference type="ARBA" id="ARBA00022801"/>
    </source>
</evidence>
<dbReference type="EMBL" id="JACHXU010000030">
    <property type="protein sequence ID" value="MBB3210007.1"/>
    <property type="molecule type" value="Genomic_DNA"/>
</dbReference>
<gene>
    <name evidence="6" type="ORF">FHS27_005853</name>
</gene>
<dbReference type="PANTHER" id="PTHR48081">
    <property type="entry name" value="AB HYDROLASE SUPERFAMILY PROTEIN C4A8.06C"/>
    <property type="match status" value="1"/>
</dbReference>
<evidence type="ECO:0000256" key="3">
    <source>
        <dbReference type="SAM" id="SignalP"/>
    </source>
</evidence>
<feature type="domain" description="Dienelactone hydrolase" evidence="4">
    <location>
        <begin position="223"/>
        <end position="280"/>
    </location>
</feature>
<dbReference type="GO" id="GO:0004806">
    <property type="term" value="F:triacylglycerol lipase activity"/>
    <property type="evidence" value="ECO:0007669"/>
    <property type="project" value="TreeGrafter"/>
</dbReference>
<dbReference type="Pfam" id="PF01738">
    <property type="entry name" value="DLH"/>
    <property type="match status" value="1"/>
</dbReference>
<dbReference type="InterPro" id="IPR049492">
    <property type="entry name" value="BD-FAE-like_dom"/>
</dbReference>
<dbReference type="Gene3D" id="3.40.50.1820">
    <property type="entry name" value="alpha/beta hydrolase"/>
    <property type="match status" value="1"/>
</dbReference>
<accession>A0A7W5H7V1</accession>
<name>A0A7W5H7V1_9BACT</name>
<comment type="similarity">
    <text evidence="1">Belongs to the 'GDXG' lipolytic enzyme family.</text>
</comment>
<organism evidence="6 7">
    <name type="scientific">Aporhodopirellula rubra</name>
    <dbReference type="NCBI Taxonomy" id="980271"/>
    <lineage>
        <taxon>Bacteria</taxon>
        <taxon>Pseudomonadati</taxon>
        <taxon>Planctomycetota</taxon>
        <taxon>Planctomycetia</taxon>
        <taxon>Pirellulales</taxon>
        <taxon>Pirellulaceae</taxon>
        <taxon>Aporhodopirellula</taxon>
    </lineage>
</organism>
<reference evidence="6 7" key="1">
    <citation type="submission" date="2020-08" db="EMBL/GenBank/DDBJ databases">
        <title>Genomic Encyclopedia of Type Strains, Phase III (KMG-III): the genomes of soil and plant-associated and newly described type strains.</title>
        <authorList>
            <person name="Whitman W."/>
        </authorList>
    </citation>
    <scope>NUCLEOTIDE SEQUENCE [LARGE SCALE GENOMIC DNA]</scope>
    <source>
        <strain evidence="6 7">CECT 8075</strain>
    </source>
</reference>
<dbReference type="AlphaFoldDB" id="A0A7W5H7V1"/>
<evidence type="ECO:0000313" key="6">
    <source>
        <dbReference type="EMBL" id="MBB3210007.1"/>
    </source>
</evidence>
<evidence type="ECO:0000313" key="7">
    <source>
        <dbReference type="Proteomes" id="UP000536179"/>
    </source>
</evidence>
<dbReference type="InterPro" id="IPR029058">
    <property type="entry name" value="AB_hydrolase_fold"/>
</dbReference>
<dbReference type="Pfam" id="PF20434">
    <property type="entry name" value="BD-FAE"/>
    <property type="match status" value="1"/>
</dbReference>
<feature type="signal peptide" evidence="3">
    <location>
        <begin position="1"/>
        <end position="24"/>
    </location>
</feature>
<feature type="chain" id="PRO_5031540644" evidence="3">
    <location>
        <begin position="25"/>
        <end position="303"/>
    </location>
</feature>
<dbReference type="InterPro" id="IPR002925">
    <property type="entry name" value="Dienelactn_hydro"/>
</dbReference>
<dbReference type="RefSeq" id="WP_184309037.1">
    <property type="nucleotide sequence ID" value="NZ_JACHXU010000030.1"/>
</dbReference>
<keyword evidence="2" id="KW-0378">Hydrolase</keyword>
<keyword evidence="3" id="KW-0732">Signal</keyword>
<evidence type="ECO:0000256" key="1">
    <source>
        <dbReference type="ARBA" id="ARBA00010515"/>
    </source>
</evidence>
<protein>
    <submittedName>
        <fullName evidence="6">Acetyl esterase/lipase</fullName>
    </submittedName>
</protein>
<keyword evidence="7" id="KW-1185">Reference proteome</keyword>
<dbReference type="PANTHER" id="PTHR48081:SF30">
    <property type="entry name" value="ACETYL-HYDROLASE LIPR-RELATED"/>
    <property type="match status" value="1"/>
</dbReference>
<evidence type="ECO:0000259" key="5">
    <source>
        <dbReference type="Pfam" id="PF20434"/>
    </source>
</evidence>
<evidence type="ECO:0000259" key="4">
    <source>
        <dbReference type="Pfam" id="PF01738"/>
    </source>
</evidence>
<sequence>MMFARLQNCVVFLFLVSAAFSPLASIGTAGDTVAVADGGSAEAVAQATIEDSFIYKQVEHESKPRDLRIDWTRPSDWQAGGSRGAVVFFHGGGWVGGEPGPFAKHSQELAKLGLVCFRVEYRLLDKKGTAPPDVCIADAQDAFRFVRGNAKRFGIDPNRIAAGGGSAGGHLAAYLGMMDDEIVEGVSRKPNALLLFNPVYDNGPGGWGTKRVADQYQEYSPAHNITADDPPAIVFLGDSDRLIPVTTAERFQRLSREAGLKSELRTYAGQPHGFFNVNRSGGKYYRETLGETITFLRDAGWMN</sequence>
<comment type="caution">
    <text evidence="6">The sequence shown here is derived from an EMBL/GenBank/DDBJ whole genome shotgun (WGS) entry which is preliminary data.</text>
</comment>
<dbReference type="SUPFAM" id="SSF53474">
    <property type="entry name" value="alpha/beta-Hydrolases"/>
    <property type="match status" value="1"/>
</dbReference>
<dbReference type="InterPro" id="IPR050300">
    <property type="entry name" value="GDXG_lipolytic_enzyme"/>
</dbReference>
<dbReference type="Proteomes" id="UP000536179">
    <property type="component" value="Unassembled WGS sequence"/>
</dbReference>